<dbReference type="Gene3D" id="1.10.287.1480">
    <property type="match status" value="1"/>
</dbReference>
<keyword evidence="2" id="KW-0689">Ribosomal protein</keyword>
<dbReference type="Proteomes" id="UP000228684">
    <property type="component" value="Unassembled WGS sequence"/>
</dbReference>
<name>A0ABX4MET8_9HYPH</name>
<protein>
    <recommendedName>
        <fullName evidence="4">Small ribosomal subunit protein uS14</fullName>
    </recommendedName>
</protein>
<comment type="function">
    <text evidence="1">Binds 16S rRNA, required for the assembly of 30S particles and may also be responsible for determining the conformation of the 16S rRNA at the A site.</text>
</comment>
<accession>A0ABX4MET8</accession>
<proteinExistence type="predicted"/>
<evidence type="ECO:0000256" key="4">
    <source>
        <dbReference type="ARBA" id="ARBA00035167"/>
    </source>
</evidence>
<keyword evidence="7" id="KW-1185">Reference proteome</keyword>
<keyword evidence="3" id="KW-0687">Ribonucleoprotein</keyword>
<dbReference type="SUPFAM" id="SSF57716">
    <property type="entry name" value="Glucocorticoid receptor-like (DNA-binding domain)"/>
    <property type="match status" value="1"/>
</dbReference>
<dbReference type="EMBL" id="NXGM01000148">
    <property type="protein sequence ID" value="PIM94919.1"/>
    <property type="molecule type" value="Genomic_DNA"/>
</dbReference>
<evidence type="ECO:0000313" key="6">
    <source>
        <dbReference type="EMBL" id="PIM94919.1"/>
    </source>
</evidence>
<evidence type="ECO:0000313" key="7">
    <source>
        <dbReference type="Proteomes" id="UP000228684"/>
    </source>
</evidence>
<sequence>MSRFGAINNCKKINNKIQKYKLIRLTLKKTLNSPLATTEQKYITTRSLIDLPKTASLVRIRNRCIISGRPRGYYRFFGISRIIIKQLANTGLLPGMIKSSW</sequence>
<evidence type="ECO:0000256" key="1">
    <source>
        <dbReference type="ARBA" id="ARBA00003686"/>
    </source>
</evidence>
<dbReference type="NCBIfam" id="NF006477">
    <property type="entry name" value="PRK08881.1"/>
    <property type="match status" value="1"/>
</dbReference>
<evidence type="ECO:0000256" key="5">
    <source>
        <dbReference type="ARBA" id="ARBA00047110"/>
    </source>
</evidence>
<dbReference type="PANTHER" id="PTHR19836">
    <property type="entry name" value="30S RIBOSOMAL PROTEIN S14"/>
    <property type="match status" value="1"/>
</dbReference>
<dbReference type="Pfam" id="PF00253">
    <property type="entry name" value="Ribosomal_S14"/>
    <property type="match status" value="1"/>
</dbReference>
<comment type="caution">
    <text evidence="6">The sequence shown here is derived from an EMBL/GenBank/DDBJ whole genome shotgun (WGS) entry which is preliminary data.</text>
</comment>
<evidence type="ECO:0000256" key="2">
    <source>
        <dbReference type="ARBA" id="ARBA00022980"/>
    </source>
</evidence>
<dbReference type="PANTHER" id="PTHR19836:SF19">
    <property type="entry name" value="SMALL RIBOSOMAL SUBUNIT PROTEIN US14M"/>
    <property type="match status" value="1"/>
</dbReference>
<evidence type="ECO:0000256" key="3">
    <source>
        <dbReference type="ARBA" id="ARBA00023274"/>
    </source>
</evidence>
<reference evidence="6" key="1">
    <citation type="submission" date="2017-09" db="EMBL/GenBank/DDBJ databases">
        <authorList>
            <person name="Campbell M.A."/>
            <person name="Lukasik P."/>
            <person name="Simon C."/>
            <person name="McCutcheon J.P."/>
        </authorList>
    </citation>
    <scope>NUCLEOTIDE SEQUENCE [LARGE SCALE GENOMIC DNA]</scope>
    <source>
        <strain evidence="6">MAGNEO</strain>
    </source>
</reference>
<dbReference type="InterPro" id="IPR001209">
    <property type="entry name" value="Ribosomal_uS14"/>
</dbReference>
<comment type="subunit">
    <text evidence="5">Part of the 30S ribosomal subunit. Contacts proteins S3 and S10.</text>
</comment>
<gene>
    <name evidence="6" type="primary">rpsN</name>
    <name evidence="6" type="ORF">magneo_298</name>
</gene>
<organism evidence="6 7">
    <name type="scientific">Candidatus Hodgkinia cicadicola</name>
    <dbReference type="NCBI Taxonomy" id="573658"/>
    <lineage>
        <taxon>Bacteria</taxon>
        <taxon>Pseudomonadati</taxon>
        <taxon>Pseudomonadota</taxon>
        <taxon>Alphaproteobacteria</taxon>
        <taxon>Hyphomicrobiales</taxon>
        <taxon>Candidatus Hodgkinia</taxon>
    </lineage>
</organism>